<gene>
    <name evidence="2" type="ORF">NDU88_008473</name>
</gene>
<feature type="region of interest" description="Disordered" evidence="1">
    <location>
        <begin position="28"/>
        <end position="72"/>
    </location>
</feature>
<accession>A0AAV7N545</accession>
<dbReference type="AlphaFoldDB" id="A0AAV7N545"/>
<evidence type="ECO:0000256" key="1">
    <source>
        <dbReference type="SAM" id="MobiDB-lite"/>
    </source>
</evidence>
<evidence type="ECO:0000313" key="3">
    <source>
        <dbReference type="Proteomes" id="UP001066276"/>
    </source>
</evidence>
<evidence type="ECO:0000313" key="2">
    <source>
        <dbReference type="EMBL" id="KAJ1111135.1"/>
    </source>
</evidence>
<feature type="compositionally biased region" description="Acidic residues" evidence="1">
    <location>
        <begin position="28"/>
        <end position="40"/>
    </location>
</feature>
<dbReference type="EMBL" id="JANPWB010000013">
    <property type="protein sequence ID" value="KAJ1111135.1"/>
    <property type="molecule type" value="Genomic_DNA"/>
</dbReference>
<comment type="caution">
    <text evidence="2">The sequence shown here is derived from an EMBL/GenBank/DDBJ whole genome shotgun (WGS) entry which is preliminary data.</text>
</comment>
<organism evidence="2 3">
    <name type="scientific">Pleurodeles waltl</name>
    <name type="common">Iberian ribbed newt</name>
    <dbReference type="NCBI Taxonomy" id="8319"/>
    <lineage>
        <taxon>Eukaryota</taxon>
        <taxon>Metazoa</taxon>
        <taxon>Chordata</taxon>
        <taxon>Craniata</taxon>
        <taxon>Vertebrata</taxon>
        <taxon>Euteleostomi</taxon>
        <taxon>Amphibia</taxon>
        <taxon>Batrachia</taxon>
        <taxon>Caudata</taxon>
        <taxon>Salamandroidea</taxon>
        <taxon>Salamandridae</taxon>
        <taxon>Pleurodelinae</taxon>
        <taxon>Pleurodeles</taxon>
    </lineage>
</organism>
<sequence length="123" mass="13944">MERCPLLRRLERKPEAGALDVIEECDMKEDADEEKEEDGYMEAAEGRPATRKDKGENTEGRARTEAQEGDRDQVLRWNLTTCHAPGGAWLEQVHASIRAWSTYWVQIRDSAGILEEGKGKGEK</sequence>
<keyword evidence="3" id="KW-1185">Reference proteome</keyword>
<dbReference type="Proteomes" id="UP001066276">
    <property type="component" value="Chromosome 9"/>
</dbReference>
<proteinExistence type="predicted"/>
<name>A0AAV7N545_PLEWA</name>
<reference evidence="2" key="1">
    <citation type="journal article" date="2022" name="bioRxiv">
        <title>Sequencing and chromosome-scale assembly of the giantPleurodeles waltlgenome.</title>
        <authorList>
            <person name="Brown T."/>
            <person name="Elewa A."/>
            <person name="Iarovenko S."/>
            <person name="Subramanian E."/>
            <person name="Araus A.J."/>
            <person name="Petzold A."/>
            <person name="Susuki M."/>
            <person name="Suzuki K.-i.T."/>
            <person name="Hayashi T."/>
            <person name="Toyoda A."/>
            <person name="Oliveira C."/>
            <person name="Osipova E."/>
            <person name="Leigh N.D."/>
            <person name="Simon A."/>
            <person name="Yun M.H."/>
        </authorList>
    </citation>
    <scope>NUCLEOTIDE SEQUENCE</scope>
    <source>
        <strain evidence="2">20211129_DDA</strain>
        <tissue evidence="2">Liver</tissue>
    </source>
</reference>
<feature type="compositionally biased region" description="Basic and acidic residues" evidence="1">
    <location>
        <begin position="44"/>
        <end position="72"/>
    </location>
</feature>
<protein>
    <submittedName>
        <fullName evidence="2">Uncharacterized protein</fullName>
    </submittedName>
</protein>